<comment type="subunit">
    <text evidence="17">Interacts with cathepsin A (protective protein), beta-galactosidase and N-acetylgalactosamine-6-sulfate sulfatase in a multienzyme complex.</text>
</comment>
<evidence type="ECO:0000256" key="5">
    <source>
        <dbReference type="ARBA" id="ARBA00009348"/>
    </source>
</evidence>
<dbReference type="GO" id="GO:0043202">
    <property type="term" value="C:lysosomal lumen"/>
    <property type="evidence" value="ECO:0007669"/>
    <property type="project" value="UniProtKB-SubCell"/>
</dbReference>
<keyword evidence="9" id="KW-0677">Repeat</keyword>
<organism evidence="22 23">
    <name type="scientific">Stichopus japonicus</name>
    <name type="common">Sea cucumber</name>
    <dbReference type="NCBI Taxonomy" id="307972"/>
    <lineage>
        <taxon>Eukaryota</taxon>
        <taxon>Metazoa</taxon>
        <taxon>Echinodermata</taxon>
        <taxon>Eleutherozoa</taxon>
        <taxon>Echinozoa</taxon>
        <taxon>Holothuroidea</taxon>
        <taxon>Aspidochirotacea</taxon>
        <taxon>Aspidochirotida</taxon>
        <taxon>Stichopodidae</taxon>
        <taxon>Apostichopus</taxon>
    </lineage>
</organism>
<dbReference type="Proteomes" id="UP000230750">
    <property type="component" value="Unassembled WGS sequence"/>
</dbReference>
<feature type="domain" description="Sialidase" evidence="21">
    <location>
        <begin position="44"/>
        <end position="338"/>
    </location>
</feature>
<comment type="similarity">
    <text evidence="5">Belongs to the glycosyl hydrolase 33 family.</text>
</comment>
<accession>A0A2G8KGL2</accession>
<keyword evidence="15" id="KW-0968">Cytoplasmic vesicle</keyword>
<evidence type="ECO:0000256" key="17">
    <source>
        <dbReference type="ARBA" id="ARBA00038519"/>
    </source>
</evidence>
<comment type="caution">
    <text evidence="22">The sequence shown here is derived from an EMBL/GenBank/DDBJ whole genome shotgun (WGS) entry which is preliminary data.</text>
</comment>
<dbReference type="PANTHER" id="PTHR10628">
    <property type="entry name" value="SIALIDASE"/>
    <property type="match status" value="1"/>
</dbReference>
<evidence type="ECO:0000256" key="4">
    <source>
        <dbReference type="ARBA" id="ARBA00004541"/>
    </source>
</evidence>
<keyword evidence="8" id="KW-0732">Signal</keyword>
<dbReference type="Pfam" id="PF13088">
    <property type="entry name" value="BNR_2"/>
    <property type="match status" value="1"/>
</dbReference>
<evidence type="ECO:0000313" key="22">
    <source>
        <dbReference type="EMBL" id="PIK47110.1"/>
    </source>
</evidence>
<dbReference type="GO" id="GO:0004308">
    <property type="term" value="F:exo-alpha-sialidase activity"/>
    <property type="evidence" value="ECO:0007669"/>
    <property type="project" value="InterPro"/>
</dbReference>
<evidence type="ECO:0000256" key="20">
    <source>
        <dbReference type="ARBA" id="ARBA00041413"/>
    </source>
</evidence>
<comment type="subcellular location">
    <subcellularLocation>
        <location evidence="3">Cell membrane</location>
    </subcellularLocation>
    <subcellularLocation>
        <location evidence="4">Cytoplasmic vesicle</location>
    </subcellularLocation>
    <subcellularLocation>
        <location evidence="2">Lysosome lumen</location>
    </subcellularLocation>
    <subcellularLocation>
        <location evidence="1">Lysosome membrane</location>
        <topology evidence="1">Peripheral membrane protein</topology>
        <orientation evidence="1">Lumenal side</orientation>
    </subcellularLocation>
</comment>
<evidence type="ECO:0000256" key="9">
    <source>
        <dbReference type="ARBA" id="ARBA00022737"/>
    </source>
</evidence>
<keyword evidence="7" id="KW-0597">Phosphoprotein</keyword>
<evidence type="ECO:0000256" key="11">
    <source>
        <dbReference type="ARBA" id="ARBA00023098"/>
    </source>
</evidence>
<dbReference type="InterPro" id="IPR026856">
    <property type="entry name" value="Sialidase_fam"/>
</dbReference>
<evidence type="ECO:0000256" key="18">
    <source>
        <dbReference type="ARBA" id="ARBA00040509"/>
    </source>
</evidence>
<evidence type="ECO:0000313" key="23">
    <source>
        <dbReference type="Proteomes" id="UP000230750"/>
    </source>
</evidence>
<keyword evidence="6" id="KW-1003">Cell membrane</keyword>
<dbReference type="STRING" id="307972.A0A2G8KGL2"/>
<evidence type="ECO:0000256" key="8">
    <source>
        <dbReference type="ARBA" id="ARBA00022729"/>
    </source>
</evidence>
<proteinExistence type="inferred from homology"/>
<dbReference type="Gene3D" id="2.120.10.10">
    <property type="match status" value="1"/>
</dbReference>
<dbReference type="EMBL" id="MRZV01000600">
    <property type="protein sequence ID" value="PIK47110.1"/>
    <property type="molecule type" value="Genomic_DNA"/>
</dbReference>
<dbReference type="OrthoDB" id="2739686at2759"/>
<evidence type="ECO:0000259" key="21">
    <source>
        <dbReference type="Pfam" id="PF13088"/>
    </source>
</evidence>
<evidence type="ECO:0000256" key="1">
    <source>
        <dbReference type="ARBA" id="ARBA00004207"/>
    </source>
</evidence>
<dbReference type="PANTHER" id="PTHR10628:SF25">
    <property type="entry name" value="SIALIDASE-1"/>
    <property type="match status" value="1"/>
</dbReference>
<dbReference type="GO" id="GO:0005765">
    <property type="term" value="C:lysosomal membrane"/>
    <property type="evidence" value="ECO:0007669"/>
    <property type="project" value="UniProtKB-SubCell"/>
</dbReference>
<evidence type="ECO:0000256" key="12">
    <source>
        <dbReference type="ARBA" id="ARBA00023136"/>
    </source>
</evidence>
<evidence type="ECO:0000256" key="3">
    <source>
        <dbReference type="ARBA" id="ARBA00004236"/>
    </source>
</evidence>
<evidence type="ECO:0000256" key="15">
    <source>
        <dbReference type="ARBA" id="ARBA00023329"/>
    </source>
</evidence>
<dbReference type="GO" id="GO:0006689">
    <property type="term" value="P:ganglioside catabolic process"/>
    <property type="evidence" value="ECO:0007669"/>
    <property type="project" value="TreeGrafter"/>
</dbReference>
<keyword evidence="10" id="KW-0378">Hydrolase</keyword>
<evidence type="ECO:0000256" key="13">
    <source>
        <dbReference type="ARBA" id="ARBA00023180"/>
    </source>
</evidence>
<dbReference type="InterPro" id="IPR011040">
    <property type="entry name" value="Sialidase"/>
</dbReference>
<protein>
    <recommendedName>
        <fullName evidence="18">Sialidase-1</fullName>
    </recommendedName>
    <alternativeName>
        <fullName evidence="20">Lysosomal sialidase</fullName>
    </alternativeName>
    <alternativeName>
        <fullName evidence="19">N-acetyl-alpha-neuraminidase 1</fullName>
    </alternativeName>
</protein>
<evidence type="ECO:0000256" key="6">
    <source>
        <dbReference type="ARBA" id="ARBA00022475"/>
    </source>
</evidence>
<dbReference type="GO" id="GO:0005886">
    <property type="term" value="C:plasma membrane"/>
    <property type="evidence" value="ECO:0007669"/>
    <property type="project" value="UniProtKB-SubCell"/>
</dbReference>
<evidence type="ECO:0000256" key="7">
    <source>
        <dbReference type="ARBA" id="ARBA00022553"/>
    </source>
</evidence>
<dbReference type="GO" id="GO:0031410">
    <property type="term" value="C:cytoplasmic vesicle"/>
    <property type="evidence" value="ECO:0007669"/>
    <property type="project" value="UniProtKB-SubCell"/>
</dbReference>
<dbReference type="AlphaFoldDB" id="A0A2G8KGL2"/>
<gene>
    <name evidence="22" type="ORF">BSL78_16006</name>
</gene>
<reference evidence="22 23" key="1">
    <citation type="journal article" date="2017" name="PLoS Biol.">
        <title>The sea cucumber genome provides insights into morphological evolution and visceral regeneration.</title>
        <authorList>
            <person name="Zhang X."/>
            <person name="Sun L."/>
            <person name="Yuan J."/>
            <person name="Sun Y."/>
            <person name="Gao Y."/>
            <person name="Zhang L."/>
            <person name="Li S."/>
            <person name="Dai H."/>
            <person name="Hamel J.F."/>
            <person name="Liu C."/>
            <person name="Yu Y."/>
            <person name="Liu S."/>
            <person name="Lin W."/>
            <person name="Guo K."/>
            <person name="Jin S."/>
            <person name="Xu P."/>
            <person name="Storey K.B."/>
            <person name="Huan P."/>
            <person name="Zhang T."/>
            <person name="Zhou Y."/>
            <person name="Zhang J."/>
            <person name="Lin C."/>
            <person name="Li X."/>
            <person name="Xing L."/>
            <person name="Huo D."/>
            <person name="Sun M."/>
            <person name="Wang L."/>
            <person name="Mercier A."/>
            <person name="Li F."/>
            <person name="Yang H."/>
            <person name="Xiang J."/>
        </authorList>
    </citation>
    <scope>NUCLEOTIDE SEQUENCE [LARGE SCALE GENOMIC DNA]</scope>
    <source>
        <strain evidence="22">Shaxun</strain>
        <tissue evidence="22">Muscle</tissue>
    </source>
</reference>
<evidence type="ECO:0000256" key="19">
    <source>
        <dbReference type="ARBA" id="ARBA00041332"/>
    </source>
</evidence>
<evidence type="ECO:0000256" key="14">
    <source>
        <dbReference type="ARBA" id="ARBA00023228"/>
    </source>
</evidence>
<comment type="function">
    <text evidence="16">Catalyzes the removal of sialic acid (N-acetylneuraminic acid) moieties from glycoproteins and glycolipids. To be active, it is strictly dependent on its presence in the multienzyme complex. Appears to have a preference for alpha 2-3 and alpha 2-6 sialyl linkage.</text>
</comment>
<evidence type="ECO:0000256" key="10">
    <source>
        <dbReference type="ARBA" id="ARBA00022801"/>
    </source>
</evidence>
<dbReference type="CDD" id="cd15482">
    <property type="entry name" value="Sialidase_non-viral"/>
    <property type="match status" value="1"/>
</dbReference>
<evidence type="ECO:0000256" key="16">
    <source>
        <dbReference type="ARBA" id="ARBA00037235"/>
    </source>
</evidence>
<keyword evidence="14" id="KW-0458">Lysosome</keyword>
<dbReference type="SUPFAM" id="SSF50939">
    <property type="entry name" value="Sialidases"/>
    <property type="match status" value="1"/>
</dbReference>
<keyword evidence="12" id="KW-0472">Membrane</keyword>
<sequence>MRKRELLLRLVVRPSIISQQVLWQSGEADVNIYRCPLLTYTPGGNLLVVAEGRKGTGDGGLKFIATRRSSDGGFEWATESFIHDDSFGGMEDNLGAVLVDDVRKEIYIFYIICAHPDTCSSSEVPSLMYVKSKDDGISWKPAVNVTAIAGPKNFAPGPGYGIQKKLDPHKGRLIVCGHGGTLEVNGNFCLLSDDHGKTWRWGAEMLPIPAYTNNQDGDFVPDECQPIELPDGSIMLNTRNQYRFHCNCRMVSRSYDGMETIARETIGFDETLGGTKQYRHPYSVTSASYSSPIRLLKQPTLHLHCLPLTMYITGDLRGTNMMLRWSYDNGTTWSGQLPIWEYASGYSCLTAFPESAGFAKQKYLYLVFEKGKESYTDMIEFVRISIDGTL</sequence>
<dbReference type="InterPro" id="IPR036278">
    <property type="entry name" value="Sialidase_sf"/>
</dbReference>
<dbReference type="GO" id="GO:0009313">
    <property type="term" value="P:oligosaccharide catabolic process"/>
    <property type="evidence" value="ECO:0007669"/>
    <property type="project" value="TreeGrafter"/>
</dbReference>
<keyword evidence="11" id="KW-0443">Lipid metabolism</keyword>
<keyword evidence="23" id="KW-1185">Reference proteome</keyword>
<keyword evidence="13" id="KW-0325">Glycoprotein</keyword>
<name>A0A2G8KGL2_STIJA</name>
<evidence type="ECO:0000256" key="2">
    <source>
        <dbReference type="ARBA" id="ARBA00004227"/>
    </source>
</evidence>